<accession>A0A5D4SBB1</accession>
<dbReference type="RefSeq" id="WP_148950717.1">
    <property type="nucleotide sequence ID" value="NZ_VTES01000006.1"/>
</dbReference>
<dbReference type="Gene3D" id="3.90.320.10">
    <property type="match status" value="1"/>
</dbReference>
<feature type="domain" description="YqaJ viral recombinase" evidence="1">
    <location>
        <begin position="17"/>
        <end position="150"/>
    </location>
</feature>
<gene>
    <name evidence="2" type="ORF">FZD47_20380</name>
</gene>
<proteinExistence type="predicted"/>
<protein>
    <recommendedName>
        <fullName evidence="1">YqaJ viral recombinase domain-containing protein</fullName>
    </recommendedName>
</protein>
<name>A0A5D4SBB1_9BACI</name>
<organism evidence="2 3">
    <name type="scientific">Bacillus infantis</name>
    <dbReference type="NCBI Taxonomy" id="324767"/>
    <lineage>
        <taxon>Bacteria</taxon>
        <taxon>Bacillati</taxon>
        <taxon>Bacillota</taxon>
        <taxon>Bacilli</taxon>
        <taxon>Bacillales</taxon>
        <taxon>Bacillaceae</taxon>
        <taxon>Bacillus</taxon>
    </lineage>
</organism>
<dbReference type="Pfam" id="PF09588">
    <property type="entry name" value="YqaJ"/>
    <property type="match status" value="1"/>
</dbReference>
<dbReference type="Proteomes" id="UP000323732">
    <property type="component" value="Unassembled WGS sequence"/>
</dbReference>
<dbReference type="InterPro" id="IPR019080">
    <property type="entry name" value="YqaJ_viral_recombinase"/>
</dbReference>
<dbReference type="InterPro" id="IPR017482">
    <property type="entry name" value="Lambda-type_endonuclease"/>
</dbReference>
<dbReference type="EMBL" id="VTES01000006">
    <property type="protein sequence ID" value="TYS60570.1"/>
    <property type="molecule type" value="Genomic_DNA"/>
</dbReference>
<comment type="caution">
    <text evidence="2">The sequence shown here is derived from an EMBL/GenBank/DDBJ whole genome shotgun (WGS) entry which is preliminary data.</text>
</comment>
<evidence type="ECO:0000313" key="2">
    <source>
        <dbReference type="EMBL" id="TYS60570.1"/>
    </source>
</evidence>
<sequence length="297" mass="35096">MSKKILVWHKRKYDKYWLNFRKQGIGGSDVSAIFGVDKWKSATDVFLEKTGNLQSIEAMEELPLRLRLKDFIAKEFAWRSGFNLIRRNAILKHPKYPFMIGTIDRLILNENAGLMCKSVAEYAKDEWSNGNVPYRYLLQCQHYMAITNAEKWWIALLIGGNKFKYFSIKRDNDLINKIIEKEKYFWNEYVLKRFPPPFDGSYGTRNTLNRLYPTATEESLLQLPGEALLWIEKFKAAELAEKQANRNKMEAEHNIKALIGSNEMATIDRYKIEWRNIRGKDRKNHRRFSIKQVDQKL</sequence>
<dbReference type="SUPFAM" id="SSF52980">
    <property type="entry name" value="Restriction endonuclease-like"/>
    <property type="match status" value="1"/>
</dbReference>
<dbReference type="InterPro" id="IPR011335">
    <property type="entry name" value="Restrct_endonuc-II-like"/>
</dbReference>
<reference evidence="2 3" key="1">
    <citation type="submission" date="2019-08" db="EMBL/GenBank/DDBJ databases">
        <title>Bacillus genomes from the desert of Cuatro Cienegas, Coahuila.</title>
        <authorList>
            <person name="Olmedo-Alvarez G."/>
        </authorList>
    </citation>
    <scope>NUCLEOTIDE SEQUENCE [LARGE SCALE GENOMIC DNA]</scope>
    <source>
        <strain evidence="2 3">CH37_1T</strain>
    </source>
</reference>
<evidence type="ECO:0000313" key="3">
    <source>
        <dbReference type="Proteomes" id="UP000323732"/>
    </source>
</evidence>
<dbReference type="InterPro" id="IPR011604">
    <property type="entry name" value="PDDEXK-like_dom_sf"/>
</dbReference>
<dbReference type="AlphaFoldDB" id="A0A5D4SBB1"/>
<dbReference type="NCBIfam" id="TIGR03033">
    <property type="entry name" value="phage_rel_nuc"/>
    <property type="match status" value="1"/>
</dbReference>
<evidence type="ECO:0000259" key="1">
    <source>
        <dbReference type="Pfam" id="PF09588"/>
    </source>
</evidence>